<organism evidence="8 9">
    <name type="scientific">Pseudomonas nitroreducens</name>
    <dbReference type="NCBI Taxonomy" id="46680"/>
    <lineage>
        <taxon>Bacteria</taxon>
        <taxon>Pseudomonadati</taxon>
        <taxon>Pseudomonadota</taxon>
        <taxon>Gammaproteobacteria</taxon>
        <taxon>Pseudomonadales</taxon>
        <taxon>Pseudomonadaceae</taxon>
        <taxon>Pseudomonas</taxon>
    </lineage>
</organism>
<dbReference type="InterPro" id="IPR001492">
    <property type="entry name" value="Flagellin"/>
</dbReference>
<evidence type="ECO:0000259" key="7">
    <source>
        <dbReference type="Pfam" id="PF00700"/>
    </source>
</evidence>
<dbReference type="InterPro" id="IPR001029">
    <property type="entry name" value="Flagellin_N"/>
</dbReference>
<dbReference type="PANTHER" id="PTHR42792:SF1">
    <property type="entry name" value="FLAGELLAR HOOK-ASSOCIATED PROTEIN 3"/>
    <property type="match status" value="1"/>
</dbReference>
<protein>
    <submittedName>
        <fullName evidence="8">Flagellar hook-associated protein 3 FlgL</fullName>
    </submittedName>
</protein>
<keyword evidence="8" id="KW-0966">Cell projection</keyword>
<keyword evidence="4" id="KW-0964">Secreted</keyword>
<evidence type="ECO:0000256" key="5">
    <source>
        <dbReference type="ARBA" id="ARBA00023143"/>
    </source>
</evidence>
<dbReference type="GO" id="GO:0009424">
    <property type="term" value="C:bacterial-type flagellum hook"/>
    <property type="evidence" value="ECO:0007669"/>
    <property type="project" value="InterPro"/>
</dbReference>
<keyword evidence="8" id="KW-0969">Cilium</keyword>
<gene>
    <name evidence="8" type="ORF">HNP46_004253</name>
</gene>
<evidence type="ECO:0000256" key="1">
    <source>
        <dbReference type="ARBA" id="ARBA00004365"/>
    </source>
</evidence>
<dbReference type="InterPro" id="IPR013384">
    <property type="entry name" value="Flagell_FlgL"/>
</dbReference>
<evidence type="ECO:0000256" key="4">
    <source>
        <dbReference type="ARBA" id="ARBA00022525"/>
    </source>
</evidence>
<feature type="domain" description="Flagellin C-terminal" evidence="7">
    <location>
        <begin position="317"/>
        <end position="397"/>
    </location>
</feature>
<comment type="similarity">
    <text evidence="3">Belongs to the bacterial flagellin family.</text>
</comment>
<dbReference type="AlphaFoldDB" id="A0A7W7P3L3"/>
<dbReference type="GO" id="GO:0071973">
    <property type="term" value="P:bacterial-type flagellum-dependent cell motility"/>
    <property type="evidence" value="ECO:0007669"/>
    <property type="project" value="InterPro"/>
</dbReference>
<dbReference type="NCBIfam" id="TIGR02550">
    <property type="entry name" value="flagell_flgL"/>
    <property type="match status" value="1"/>
</dbReference>
<dbReference type="Gene3D" id="1.20.1330.10">
    <property type="entry name" value="f41 fragment of flagellin, N-terminal domain"/>
    <property type="match status" value="2"/>
</dbReference>
<keyword evidence="5" id="KW-0975">Bacterial flagellum</keyword>
<comment type="caution">
    <text evidence="8">The sequence shown here is derived from an EMBL/GenBank/DDBJ whole genome shotgun (WGS) entry which is preliminary data.</text>
</comment>
<accession>A0A7W7P3L3</accession>
<evidence type="ECO:0000256" key="2">
    <source>
        <dbReference type="ARBA" id="ARBA00004613"/>
    </source>
</evidence>
<dbReference type="GO" id="GO:0005576">
    <property type="term" value="C:extracellular region"/>
    <property type="evidence" value="ECO:0007669"/>
    <property type="project" value="UniProtKB-SubCell"/>
</dbReference>
<dbReference type="SUPFAM" id="SSF64518">
    <property type="entry name" value="Phase 1 flagellin"/>
    <property type="match status" value="1"/>
</dbReference>
<dbReference type="GO" id="GO:0005198">
    <property type="term" value="F:structural molecule activity"/>
    <property type="evidence" value="ECO:0007669"/>
    <property type="project" value="InterPro"/>
</dbReference>
<dbReference type="Pfam" id="PF00669">
    <property type="entry name" value="Flagellin_N"/>
    <property type="match status" value="1"/>
</dbReference>
<evidence type="ECO:0000313" key="9">
    <source>
        <dbReference type="Proteomes" id="UP000566995"/>
    </source>
</evidence>
<sequence length="398" mass="42313">MRISTVTIFKQSTAQLNYQSSAFMKISNQIASGKRVVNPSDDPLAMSKAIGITQSAALNTQYTDARVSAKNALSQAESVLNSVTEAITAAKTSLVQGLTDTNSNADRQALATQLQGIYETLLGQANAADGNGKYLFGGYQDNAPPFQDDGTGNIVYVGDQGQVQQRVDSARLMQTTVPGSDIFTSIYGSAGLVARSGNNTGSVQYEQPLPFDKSDPNYGQTVNITFSDVAGTKYYSINGGTPQAYTDGDKITANGMSIVLKGTPADGDSFQITSGTNSNSDMFKSLKDAIDALNNPVNTDADKANLRNTLTSVAAELDSNLDKVLTVRASLGSKLSELDTIDSVSSNRALNYKAEISSLIDLDYDAAISEYTLKQTAISAAQKAFVQTQQMSLFNYIK</sequence>
<comment type="subcellular location">
    <subcellularLocation>
        <location evidence="1">Bacterial flagellum</location>
    </subcellularLocation>
    <subcellularLocation>
        <location evidence="2">Secreted</location>
    </subcellularLocation>
</comment>
<keyword evidence="8" id="KW-0282">Flagellum</keyword>
<evidence type="ECO:0000259" key="6">
    <source>
        <dbReference type="Pfam" id="PF00669"/>
    </source>
</evidence>
<name>A0A7W7P3L3_PSENT</name>
<reference evidence="8 9" key="1">
    <citation type="submission" date="2020-08" db="EMBL/GenBank/DDBJ databases">
        <title>Functional genomics of gut bacteria from endangered species of beetles.</title>
        <authorList>
            <person name="Carlos-Shanley C."/>
        </authorList>
    </citation>
    <scope>NUCLEOTIDE SEQUENCE [LARGE SCALE GENOMIC DNA]</scope>
    <source>
        <strain evidence="8 9">S00179</strain>
    </source>
</reference>
<proteinExistence type="inferred from homology"/>
<dbReference type="EMBL" id="JACHLI010000018">
    <property type="protein sequence ID" value="MBB4865372.1"/>
    <property type="molecule type" value="Genomic_DNA"/>
</dbReference>
<feature type="domain" description="Flagellin N-terminal" evidence="6">
    <location>
        <begin position="3"/>
        <end position="140"/>
    </location>
</feature>
<evidence type="ECO:0000313" key="8">
    <source>
        <dbReference type="EMBL" id="MBB4865372.1"/>
    </source>
</evidence>
<dbReference type="RefSeq" id="WP_184592788.1">
    <property type="nucleotide sequence ID" value="NZ_JACHLI010000018.1"/>
</dbReference>
<dbReference type="PANTHER" id="PTHR42792">
    <property type="entry name" value="FLAGELLIN"/>
    <property type="match status" value="1"/>
</dbReference>
<dbReference type="Pfam" id="PF00700">
    <property type="entry name" value="Flagellin_C"/>
    <property type="match status" value="1"/>
</dbReference>
<dbReference type="Proteomes" id="UP000566995">
    <property type="component" value="Unassembled WGS sequence"/>
</dbReference>
<dbReference type="InterPro" id="IPR046358">
    <property type="entry name" value="Flagellin_C"/>
</dbReference>
<evidence type="ECO:0000256" key="3">
    <source>
        <dbReference type="ARBA" id="ARBA00005709"/>
    </source>
</evidence>